<dbReference type="GO" id="GO:0003905">
    <property type="term" value="F:alkylbase DNA N-glycosylase activity"/>
    <property type="evidence" value="ECO:0007669"/>
    <property type="project" value="InterPro"/>
</dbReference>
<evidence type="ECO:0000256" key="3">
    <source>
        <dbReference type="ARBA" id="ARBA00022801"/>
    </source>
</evidence>
<keyword evidence="2 5" id="KW-0227">DNA damage</keyword>
<dbReference type="InterPro" id="IPR011034">
    <property type="entry name" value="Formyl_transferase-like_C_sf"/>
</dbReference>
<comment type="caution">
    <text evidence="6">The sequence shown here is derived from an EMBL/GenBank/DDBJ whole genome shotgun (WGS) entry which is preliminary data.</text>
</comment>
<dbReference type="PANTHER" id="PTHR10429">
    <property type="entry name" value="DNA-3-METHYLADENINE GLYCOSYLASE"/>
    <property type="match status" value="1"/>
</dbReference>
<dbReference type="SUPFAM" id="SSF50486">
    <property type="entry name" value="FMT C-terminal domain-like"/>
    <property type="match status" value="1"/>
</dbReference>
<dbReference type="HAMAP" id="MF_00527">
    <property type="entry name" value="3MGH"/>
    <property type="match status" value="1"/>
</dbReference>
<evidence type="ECO:0000313" key="6">
    <source>
        <dbReference type="EMBL" id="TQJ15070.1"/>
    </source>
</evidence>
<keyword evidence="7" id="KW-1185">Reference proteome</keyword>
<gene>
    <name evidence="6" type="ORF">FB459_2593</name>
</gene>
<dbReference type="NCBIfam" id="NF002003">
    <property type="entry name" value="PRK00802.1-3"/>
    <property type="match status" value="1"/>
</dbReference>
<dbReference type="EC" id="3.2.2.-" evidence="5"/>
<name>A0A542EIA9_9MICO</name>
<dbReference type="CDD" id="cd00540">
    <property type="entry name" value="AAG"/>
    <property type="match status" value="1"/>
</dbReference>
<evidence type="ECO:0000256" key="1">
    <source>
        <dbReference type="ARBA" id="ARBA00009232"/>
    </source>
</evidence>
<dbReference type="NCBIfam" id="TIGR00567">
    <property type="entry name" value="3mg"/>
    <property type="match status" value="1"/>
</dbReference>
<dbReference type="PANTHER" id="PTHR10429:SF0">
    <property type="entry name" value="DNA-3-METHYLADENINE GLYCOSYLASE"/>
    <property type="match status" value="1"/>
</dbReference>
<accession>A0A542EIA9</accession>
<evidence type="ECO:0000256" key="4">
    <source>
        <dbReference type="ARBA" id="ARBA00023204"/>
    </source>
</evidence>
<keyword evidence="4 5" id="KW-0234">DNA repair</keyword>
<dbReference type="Gene3D" id="3.10.300.10">
    <property type="entry name" value="Methylpurine-DNA glycosylase (MPG)"/>
    <property type="match status" value="1"/>
</dbReference>
<dbReference type="GO" id="GO:0006284">
    <property type="term" value="P:base-excision repair"/>
    <property type="evidence" value="ECO:0007669"/>
    <property type="project" value="InterPro"/>
</dbReference>
<dbReference type="EMBL" id="VFMO01000001">
    <property type="protein sequence ID" value="TQJ15070.1"/>
    <property type="molecule type" value="Genomic_DNA"/>
</dbReference>
<dbReference type="Pfam" id="PF02245">
    <property type="entry name" value="Pur_DNA_glyco"/>
    <property type="match status" value="1"/>
</dbReference>
<evidence type="ECO:0000256" key="2">
    <source>
        <dbReference type="ARBA" id="ARBA00022763"/>
    </source>
</evidence>
<dbReference type="Proteomes" id="UP000320806">
    <property type="component" value="Unassembled WGS sequence"/>
</dbReference>
<dbReference type="InterPro" id="IPR036995">
    <property type="entry name" value="MPG_sf"/>
</dbReference>
<proteinExistence type="inferred from homology"/>
<evidence type="ECO:0000256" key="5">
    <source>
        <dbReference type="HAMAP-Rule" id="MF_00527"/>
    </source>
</evidence>
<dbReference type="AlphaFoldDB" id="A0A542EIA9"/>
<reference evidence="6 7" key="1">
    <citation type="submission" date="2019-06" db="EMBL/GenBank/DDBJ databases">
        <title>Sequencing the genomes of 1000 actinobacteria strains.</title>
        <authorList>
            <person name="Klenk H.-P."/>
        </authorList>
    </citation>
    <scope>NUCLEOTIDE SEQUENCE [LARGE SCALE GENOMIC DNA]</scope>
    <source>
        <strain evidence="6 7">DSM 19828</strain>
    </source>
</reference>
<keyword evidence="3 5" id="KW-0378">Hydrolase</keyword>
<organism evidence="6 7">
    <name type="scientific">Yimella lutea</name>
    <dbReference type="NCBI Taxonomy" id="587872"/>
    <lineage>
        <taxon>Bacteria</taxon>
        <taxon>Bacillati</taxon>
        <taxon>Actinomycetota</taxon>
        <taxon>Actinomycetes</taxon>
        <taxon>Micrococcales</taxon>
        <taxon>Dermacoccaceae</taxon>
        <taxon>Yimella</taxon>
    </lineage>
</organism>
<dbReference type="InterPro" id="IPR003180">
    <property type="entry name" value="MPG"/>
</dbReference>
<protein>
    <recommendedName>
        <fullName evidence="5">Putative 3-methyladenine DNA glycosylase</fullName>
        <ecNumber evidence="5">3.2.2.-</ecNumber>
    </recommendedName>
</protein>
<evidence type="ECO:0000313" key="7">
    <source>
        <dbReference type="Proteomes" id="UP000320806"/>
    </source>
</evidence>
<dbReference type="GO" id="GO:0003677">
    <property type="term" value="F:DNA binding"/>
    <property type="evidence" value="ECO:0007669"/>
    <property type="project" value="InterPro"/>
</dbReference>
<sequence length="212" mass="22431">MVRDALEPCGAGLRPRADAPVTQVAHDVLGCLISHAGVTVRITEAEAYAGSDDPGAHTFRGRTARNASMFGPVGHAYVYFTYGMHHALNLVCGPEGTGHGVLIRAGEVVDGVDLARSRRGGVSDRDLARGPGRLAQALALDRTHDGMSMEGSAPDLLLVPATVPKCTSSGPRVGVSGPGGDGELFPWRFWITEDPYVSAYRPAKPRRRPARP</sequence>
<comment type="similarity">
    <text evidence="1 5">Belongs to the DNA glycosylase MPG family.</text>
</comment>